<dbReference type="STRING" id="1892869.ACGLYG10_1164"/>
<dbReference type="OrthoDB" id="3268478at2"/>
<dbReference type="InterPro" id="IPR035093">
    <property type="entry name" value="RelE/ParE_toxin_dom_sf"/>
</dbReference>
<protein>
    <submittedName>
        <fullName evidence="2">Pare toxin of type ii toxin-antitoxin system parde</fullName>
    </submittedName>
</protein>
<dbReference type="Proteomes" id="UP000184291">
    <property type="component" value="Unassembled WGS sequence"/>
</dbReference>
<dbReference type="InterPro" id="IPR007712">
    <property type="entry name" value="RelE/ParE_toxin"/>
</dbReference>
<dbReference type="Pfam" id="PF05016">
    <property type="entry name" value="ParE_toxin"/>
    <property type="match status" value="1"/>
</dbReference>
<evidence type="ECO:0000256" key="1">
    <source>
        <dbReference type="ARBA" id="ARBA00022649"/>
    </source>
</evidence>
<reference evidence="3" key="1">
    <citation type="submission" date="2016-09" db="EMBL/GenBank/DDBJ databases">
        <authorList>
            <person name="Strepis N."/>
        </authorList>
    </citation>
    <scope>NUCLEOTIDE SEQUENCE [LARGE SCALE GENOMIC DNA]</scope>
</reference>
<gene>
    <name evidence="2" type="ORF">ACGLYG10_1164</name>
</gene>
<sequence length="105" mass="12098">MRSYVVRYLPRAQQELADAGLSVLEVSGDVDSAVRTVRHIVTVINSLSTMPSRHRVYTPSRSLSREYRYVRADQHLAFYWVDDESATVTVVRIIHVRADISRHLE</sequence>
<keyword evidence="1" id="KW-1277">Toxin-antitoxin system</keyword>
<organism evidence="2 3">
    <name type="scientific">Actinomyces glycerinitolerans</name>
    <dbReference type="NCBI Taxonomy" id="1892869"/>
    <lineage>
        <taxon>Bacteria</taxon>
        <taxon>Bacillati</taxon>
        <taxon>Actinomycetota</taxon>
        <taxon>Actinomycetes</taxon>
        <taxon>Actinomycetales</taxon>
        <taxon>Actinomycetaceae</taxon>
        <taxon>Actinomyces</taxon>
    </lineage>
</organism>
<dbReference type="RefSeq" id="WP_073328915.1">
    <property type="nucleotide sequence ID" value="NZ_FQTT01000009.1"/>
</dbReference>
<keyword evidence="3" id="KW-1185">Reference proteome</keyword>
<evidence type="ECO:0000313" key="3">
    <source>
        <dbReference type="Proteomes" id="UP000184291"/>
    </source>
</evidence>
<dbReference type="Gene3D" id="3.30.2310.20">
    <property type="entry name" value="RelE-like"/>
    <property type="match status" value="1"/>
</dbReference>
<accession>A0A1M4RYC8</accession>
<proteinExistence type="predicted"/>
<evidence type="ECO:0000313" key="2">
    <source>
        <dbReference type="EMBL" id="SHE24952.1"/>
    </source>
</evidence>
<dbReference type="AlphaFoldDB" id="A0A1M4RYC8"/>
<dbReference type="EMBL" id="FQTT01000009">
    <property type="protein sequence ID" value="SHE24952.1"/>
    <property type="molecule type" value="Genomic_DNA"/>
</dbReference>
<name>A0A1M4RYC8_9ACTO</name>